<reference evidence="2" key="1">
    <citation type="journal article" date="2017" name="Nature">
        <title>The sunflower genome provides insights into oil metabolism, flowering and Asterid evolution.</title>
        <authorList>
            <person name="Badouin H."/>
            <person name="Gouzy J."/>
            <person name="Grassa C.J."/>
            <person name="Murat F."/>
            <person name="Staton S.E."/>
            <person name="Cottret L."/>
            <person name="Lelandais-Briere C."/>
            <person name="Owens G.L."/>
            <person name="Carrere S."/>
            <person name="Mayjonade B."/>
            <person name="Legrand L."/>
            <person name="Gill N."/>
            <person name="Kane N.C."/>
            <person name="Bowers J.E."/>
            <person name="Hubner S."/>
            <person name="Bellec A."/>
            <person name="Berard A."/>
            <person name="Berges H."/>
            <person name="Blanchet N."/>
            <person name="Boniface M.C."/>
            <person name="Brunel D."/>
            <person name="Catrice O."/>
            <person name="Chaidir N."/>
            <person name="Claudel C."/>
            <person name="Donnadieu C."/>
            <person name="Faraut T."/>
            <person name="Fievet G."/>
            <person name="Helmstetter N."/>
            <person name="King M."/>
            <person name="Knapp S.J."/>
            <person name="Lai Z."/>
            <person name="Le Paslier M.C."/>
            <person name="Lippi Y."/>
            <person name="Lorenzon L."/>
            <person name="Mandel J.R."/>
            <person name="Marage G."/>
            <person name="Marchand G."/>
            <person name="Marquand E."/>
            <person name="Bret-Mestries E."/>
            <person name="Morien E."/>
            <person name="Nambeesan S."/>
            <person name="Nguyen T."/>
            <person name="Pegot-Espagnet P."/>
            <person name="Pouilly N."/>
            <person name="Raftis F."/>
            <person name="Sallet E."/>
            <person name="Schiex T."/>
            <person name="Thomas J."/>
            <person name="Vandecasteele C."/>
            <person name="Vares D."/>
            <person name="Vear F."/>
            <person name="Vautrin S."/>
            <person name="Crespi M."/>
            <person name="Mangin B."/>
            <person name="Burke J.M."/>
            <person name="Salse J."/>
            <person name="Munos S."/>
            <person name="Vincourt P."/>
            <person name="Rieseberg L.H."/>
            <person name="Langlade N.B."/>
        </authorList>
    </citation>
    <scope>NUCLEOTIDE SEQUENCE [LARGE SCALE GENOMIC DNA]</scope>
    <source>
        <strain evidence="2">cv. SF193</strain>
    </source>
</reference>
<proteinExistence type="predicted"/>
<evidence type="ECO:0000313" key="1">
    <source>
        <dbReference type="EMBL" id="OTF97600.1"/>
    </source>
</evidence>
<gene>
    <name evidence="1" type="ORF">HannXRQ_Chr14g0436411</name>
</gene>
<protein>
    <submittedName>
        <fullName evidence="1">Uncharacterized protein</fullName>
    </submittedName>
</protein>
<name>A0A251SJE4_HELAN</name>
<evidence type="ECO:0000313" key="2">
    <source>
        <dbReference type="Proteomes" id="UP000215914"/>
    </source>
</evidence>
<dbReference type="AlphaFoldDB" id="A0A251SJE4"/>
<accession>A0A251SJE4</accession>
<dbReference type="Proteomes" id="UP000215914">
    <property type="component" value="Chromosome 14"/>
</dbReference>
<sequence length="59" mass="7311">MNCTIGHFHLRIQMEQEGSNRKHHKVFNCSEGFHFKLIKSVHKYSWRYLECINMFFHKR</sequence>
<dbReference type="EMBL" id="CM007903">
    <property type="protein sequence ID" value="OTF97600.1"/>
    <property type="molecule type" value="Genomic_DNA"/>
</dbReference>
<organism evidence="1 2">
    <name type="scientific">Helianthus annuus</name>
    <name type="common">Common sunflower</name>
    <dbReference type="NCBI Taxonomy" id="4232"/>
    <lineage>
        <taxon>Eukaryota</taxon>
        <taxon>Viridiplantae</taxon>
        <taxon>Streptophyta</taxon>
        <taxon>Embryophyta</taxon>
        <taxon>Tracheophyta</taxon>
        <taxon>Spermatophyta</taxon>
        <taxon>Magnoliopsida</taxon>
        <taxon>eudicotyledons</taxon>
        <taxon>Gunneridae</taxon>
        <taxon>Pentapetalae</taxon>
        <taxon>asterids</taxon>
        <taxon>campanulids</taxon>
        <taxon>Asterales</taxon>
        <taxon>Asteraceae</taxon>
        <taxon>Asteroideae</taxon>
        <taxon>Heliantheae alliance</taxon>
        <taxon>Heliantheae</taxon>
        <taxon>Helianthus</taxon>
    </lineage>
</organism>
<keyword evidence="2" id="KW-1185">Reference proteome</keyword>
<dbReference type="InParanoid" id="A0A251SJE4"/>